<dbReference type="PANTHER" id="PTHR30419">
    <property type="entry name" value="HTH-TYPE TRANSCRIPTIONAL REGULATOR YBHD"/>
    <property type="match status" value="1"/>
</dbReference>
<feature type="domain" description="HTH lysR-type" evidence="5">
    <location>
        <begin position="8"/>
        <end position="57"/>
    </location>
</feature>
<dbReference type="PRINTS" id="PR00039">
    <property type="entry name" value="HTHLYSR"/>
</dbReference>
<evidence type="ECO:0000256" key="4">
    <source>
        <dbReference type="ARBA" id="ARBA00023163"/>
    </source>
</evidence>
<reference evidence="6 7" key="2">
    <citation type="submission" date="2015-01" db="EMBL/GenBank/DDBJ databases">
        <authorList>
            <consortium name="NBRP consortium"/>
            <person name="Sawabe T."/>
            <person name="Meirelles P."/>
            <person name="Feng G."/>
            <person name="Sayaka M."/>
            <person name="Hattori M."/>
            <person name="Ohkuma M."/>
        </authorList>
    </citation>
    <scope>NUCLEOTIDE SEQUENCE [LARGE SCALE GENOMIC DNA]</scope>
    <source>
        <strain evidence="6 7">JCM19232</strain>
    </source>
</reference>
<dbReference type="Gene3D" id="1.10.10.10">
    <property type="entry name" value="Winged helix-like DNA-binding domain superfamily/Winged helix DNA-binding domain"/>
    <property type="match status" value="1"/>
</dbReference>
<proteinExistence type="inferred from homology"/>
<evidence type="ECO:0000259" key="5">
    <source>
        <dbReference type="PROSITE" id="PS50931"/>
    </source>
</evidence>
<comment type="caution">
    <text evidence="6">The sequence shown here is derived from an EMBL/GenBank/DDBJ whole genome shotgun (WGS) entry which is preliminary data.</text>
</comment>
<dbReference type="InterPro" id="IPR050950">
    <property type="entry name" value="HTH-type_LysR_regulators"/>
</dbReference>
<keyword evidence="4" id="KW-0804">Transcription</keyword>
<dbReference type="InterPro" id="IPR005119">
    <property type="entry name" value="LysR_subst-bd"/>
</dbReference>
<dbReference type="Pfam" id="PF03466">
    <property type="entry name" value="LysR_substrate"/>
    <property type="match status" value="1"/>
</dbReference>
<dbReference type="GO" id="GO:0005829">
    <property type="term" value="C:cytosol"/>
    <property type="evidence" value="ECO:0007669"/>
    <property type="project" value="TreeGrafter"/>
</dbReference>
<dbReference type="SUPFAM" id="SSF46785">
    <property type="entry name" value="Winged helix' DNA-binding domain"/>
    <property type="match status" value="1"/>
</dbReference>
<protein>
    <submittedName>
        <fullName evidence="6">Transcriptional regulator</fullName>
    </submittedName>
</protein>
<dbReference type="PROSITE" id="PS50931">
    <property type="entry name" value="HTH_LYSR"/>
    <property type="match status" value="1"/>
</dbReference>
<gene>
    <name evidence="6" type="ORF">JCM19232_1162</name>
</gene>
<evidence type="ECO:0000256" key="3">
    <source>
        <dbReference type="ARBA" id="ARBA00023125"/>
    </source>
</evidence>
<evidence type="ECO:0000313" key="7">
    <source>
        <dbReference type="Proteomes" id="UP000031670"/>
    </source>
</evidence>
<dbReference type="InterPro" id="IPR036390">
    <property type="entry name" value="WH_DNA-bd_sf"/>
</dbReference>
<organism evidence="6 7">
    <name type="scientific">Vibrio ishigakensis</name>
    <dbReference type="NCBI Taxonomy" id="1481914"/>
    <lineage>
        <taxon>Bacteria</taxon>
        <taxon>Pseudomonadati</taxon>
        <taxon>Pseudomonadota</taxon>
        <taxon>Gammaproteobacteria</taxon>
        <taxon>Vibrionales</taxon>
        <taxon>Vibrionaceae</taxon>
        <taxon>Vibrio</taxon>
    </lineage>
</organism>
<sequence>MDKLNRQFYEVARSGSIKAAAEKLHISQPALTTAIKKLEGNLGMPLFHRRSKGVELTEYGHVYFQYVQDIQEKHSLMLHQLSDMQERSSGKVKLGVGEAWWECFVSDAVTDFSQKYSNSSLHLEFGNGLSLIHHLLADDIDLFVGHEILGLDTRHKIRFIPLFQDTEAWYVRDGHPLLGSDEAFAKASEFPLLRVTPDHSRHGDILNQQSLEKMSLIERSKQVIYSVYSLSASIDMLTRSDAVMPYTNRMINRFEDKGVRVLCLNEAQMGQVGIYTKAGELSDKTRSLIDLITTYSNKADFSALIFYLRICLAASSSASFGVCLPRIALSIAAPSANQ</sequence>
<dbReference type="SUPFAM" id="SSF53850">
    <property type="entry name" value="Periplasmic binding protein-like II"/>
    <property type="match status" value="1"/>
</dbReference>
<dbReference type="CDD" id="cd05466">
    <property type="entry name" value="PBP2_LTTR_substrate"/>
    <property type="match status" value="1"/>
</dbReference>
<dbReference type="EMBL" id="BBSA01000013">
    <property type="protein sequence ID" value="GAM64492.1"/>
    <property type="molecule type" value="Genomic_DNA"/>
</dbReference>
<accession>A0A0B8PIL4</accession>
<evidence type="ECO:0000256" key="2">
    <source>
        <dbReference type="ARBA" id="ARBA00023015"/>
    </source>
</evidence>
<dbReference type="Pfam" id="PF00126">
    <property type="entry name" value="HTH_1"/>
    <property type="match status" value="1"/>
</dbReference>
<keyword evidence="2" id="KW-0805">Transcription regulation</keyword>
<name>A0A0B8PIL4_9VIBR</name>
<dbReference type="GO" id="GO:0003677">
    <property type="term" value="F:DNA binding"/>
    <property type="evidence" value="ECO:0007669"/>
    <property type="project" value="UniProtKB-KW"/>
</dbReference>
<dbReference type="Proteomes" id="UP000031670">
    <property type="component" value="Unassembled WGS sequence"/>
</dbReference>
<dbReference type="PANTHER" id="PTHR30419:SF25">
    <property type="entry name" value="HTH-TYPE TRANSCRIPTIONAL REGULATOR YTLI"/>
    <property type="match status" value="1"/>
</dbReference>
<dbReference type="FunFam" id="1.10.10.10:FF:000001">
    <property type="entry name" value="LysR family transcriptional regulator"/>
    <property type="match status" value="1"/>
</dbReference>
<dbReference type="InterPro" id="IPR036388">
    <property type="entry name" value="WH-like_DNA-bd_sf"/>
</dbReference>
<dbReference type="GO" id="GO:0003700">
    <property type="term" value="F:DNA-binding transcription factor activity"/>
    <property type="evidence" value="ECO:0007669"/>
    <property type="project" value="InterPro"/>
</dbReference>
<evidence type="ECO:0000313" key="6">
    <source>
        <dbReference type="EMBL" id="GAM64492.1"/>
    </source>
</evidence>
<dbReference type="Gene3D" id="3.40.190.290">
    <property type="match status" value="1"/>
</dbReference>
<dbReference type="AlphaFoldDB" id="A0A0B8PIL4"/>
<comment type="similarity">
    <text evidence="1">Belongs to the LysR transcriptional regulatory family.</text>
</comment>
<reference evidence="6 7" key="1">
    <citation type="submission" date="2015-01" db="EMBL/GenBank/DDBJ databases">
        <title>Vibrio sp. C5 JCM 19232 whole genome shotgun sequence.</title>
        <authorList>
            <person name="Sawabe T."/>
            <person name="Meirelles P."/>
            <person name="Feng G."/>
            <person name="Sayaka M."/>
            <person name="Hattori M."/>
            <person name="Ohkuma M."/>
        </authorList>
    </citation>
    <scope>NUCLEOTIDE SEQUENCE [LARGE SCALE GENOMIC DNA]</scope>
    <source>
        <strain evidence="6 7">JCM19232</strain>
    </source>
</reference>
<dbReference type="InterPro" id="IPR000847">
    <property type="entry name" value="LysR_HTH_N"/>
</dbReference>
<evidence type="ECO:0000256" key="1">
    <source>
        <dbReference type="ARBA" id="ARBA00009437"/>
    </source>
</evidence>
<keyword evidence="3" id="KW-0238">DNA-binding</keyword>